<feature type="domain" description="KaiC" evidence="3">
    <location>
        <begin position="2"/>
        <end position="240"/>
    </location>
</feature>
<organism evidence="4">
    <name type="scientific">Ignisphaera aggregans</name>
    <dbReference type="NCBI Taxonomy" id="334771"/>
    <lineage>
        <taxon>Archaea</taxon>
        <taxon>Thermoproteota</taxon>
        <taxon>Thermoprotei</taxon>
        <taxon>Desulfurococcales</taxon>
        <taxon>Desulfurococcaceae</taxon>
        <taxon>Ignisphaera</taxon>
    </lineage>
</organism>
<evidence type="ECO:0000259" key="3">
    <source>
        <dbReference type="PROSITE" id="PS51146"/>
    </source>
</evidence>
<protein>
    <recommendedName>
        <fullName evidence="3">KaiC domain-containing protein</fullName>
    </recommendedName>
</protein>
<evidence type="ECO:0000256" key="1">
    <source>
        <dbReference type="ARBA" id="ARBA00022741"/>
    </source>
</evidence>
<name>A0A7J3JQH4_9CREN</name>
<keyword evidence="1" id="KW-0547">Nucleotide-binding</keyword>
<dbReference type="Pfam" id="PF06745">
    <property type="entry name" value="ATPase"/>
    <property type="match status" value="1"/>
</dbReference>
<reference evidence="4" key="1">
    <citation type="journal article" date="2020" name="mSystems">
        <title>Genome- and Community-Level Interaction Insights into Carbon Utilization and Element Cycling Functions of Hydrothermarchaeota in Hydrothermal Sediment.</title>
        <authorList>
            <person name="Zhou Z."/>
            <person name="Liu Y."/>
            <person name="Xu W."/>
            <person name="Pan J."/>
            <person name="Luo Z.H."/>
            <person name="Li M."/>
        </authorList>
    </citation>
    <scope>NUCLEOTIDE SEQUENCE [LARGE SCALE GENOMIC DNA]</scope>
    <source>
        <strain evidence="4">SpSt-657</strain>
    </source>
</reference>
<keyword evidence="2" id="KW-0067">ATP-binding</keyword>
<dbReference type="PRINTS" id="PR01874">
    <property type="entry name" value="DNAREPAIRADA"/>
</dbReference>
<dbReference type="PROSITE" id="PS51146">
    <property type="entry name" value="KAIC"/>
    <property type="match status" value="1"/>
</dbReference>
<dbReference type="InterPro" id="IPR014774">
    <property type="entry name" value="KaiC-like_dom"/>
</dbReference>
<dbReference type="PANTHER" id="PTHR43637:SF1">
    <property type="entry name" value="UPF0273 PROTEIN TM_0370"/>
    <property type="match status" value="1"/>
</dbReference>
<dbReference type="SMART" id="SM00382">
    <property type="entry name" value="AAA"/>
    <property type="match status" value="1"/>
</dbReference>
<evidence type="ECO:0000313" key="4">
    <source>
        <dbReference type="EMBL" id="HGQ18340.1"/>
    </source>
</evidence>
<dbReference type="PANTHER" id="PTHR43637">
    <property type="entry name" value="UPF0273 PROTEIN TM_0370"/>
    <property type="match status" value="1"/>
</dbReference>
<accession>A0A7J3JQH4</accession>
<gene>
    <name evidence="4" type="ORF">ENU30_05135</name>
</gene>
<proteinExistence type="predicted"/>
<sequence>MEWFEFGVAGLDTILSGALSRGSLLVVAGHPGSGKTTLASTICYRNALNGNKCLYISLQEDKEKLFRNMKRLGIDLYDIEGRGLLGFLKLPLTADAESIFEVYIGTINRFVLEHRPTIIVVDSITPILKAIEGGTRARAVLQNFFFELPKLVNGLVVLVAEIPLAEERIEPGDIEFVADTILIMRHRVVDKLLHREIEIRKARGAPLSIARIFFSIAEGQGIKVYIPPRLAEIPPPKIGIVFKGVCSESKWMPQLHPGEVVYISYPPHMFPAMYLIIATANAILNGGKMLVISYEHSPDYIWHMVAETLRMQLAIEVPIENLKEALGNYVSIEAYSPVAYIFEELYYLALEAATRVRPNMMILLGNPGLSHGREFIGRYGGLVYNLLLYFRKLGITTILLSPYHRDAYRLFSHIADIIIRTRTIGTKDGEAIVYYIARKGRYTTAVKDEDFTQCVKEAIEVLSNTIIHHRASPRNP</sequence>
<dbReference type="EMBL" id="DTBZ01000097">
    <property type="protein sequence ID" value="HGQ18340.1"/>
    <property type="molecule type" value="Genomic_DNA"/>
</dbReference>
<comment type="caution">
    <text evidence="4">The sequence shown here is derived from an EMBL/GenBank/DDBJ whole genome shotgun (WGS) entry which is preliminary data.</text>
</comment>
<dbReference type="GO" id="GO:0005524">
    <property type="term" value="F:ATP binding"/>
    <property type="evidence" value="ECO:0007669"/>
    <property type="project" value="UniProtKB-KW"/>
</dbReference>
<dbReference type="Gene3D" id="3.40.50.300">
    <property type="entry name" value="P-loop containing nucleotide triphosphate hydrolases"/>
    <property type="match status" value="2"/>
</dbReference>
<evidence type="ECO:0000256" key="2">
    <source>
        <dbReference type="ARBA" id="ARBA00022840"/>
    </source>
</evidence>
<dbReference type="InterPro" id="IPR003593">
    <property type="entry name" value="AAA+_ATPase"/>
</dbReference>
<dbReference type="InterPro" id="IPR027417">
    <property type="entry name" value="P-loop_NTPase"/>
</dbReference>
<dbReference type="InterPro" id="IPR010624">
    <property type="entry name" value="KaiC_dom"/>
</dbReference>
<dbReference type="AlphaFoldDB" id="A0A7J3JQH4"/>
<dbReference type="SUPFAM" id="SSF52540">
    <property type="entry name" value="P-loop containing nucleoside triphosphate hydrolases"/>
    <property type="match status" value="2"/>
</dbReference>